<dbReference type="InterPro" id="IPR011009">
    <property type="entry name" value="Kinase-like_dom_sf"/>
</dbReference>
<dbReference type="PANTHER" id="PTHR44329">
    <property type="entry name" value="SERINE/THREONINE-PROTEIN KINASE TNNI3K-RELATED"/>
    <property type="match status" value="1"/>
</dbReference>
<name>A0A397S7W0_9GLOM</name>
<dbReference type="EMBL" id="QKYT01001048">
    <property type="protein sequence ID" value="RIA80097.1"/>
    <property type="molecule type" value="Genomic_DNA"/>
</dbReference>
<evidence type="ECO:0000256" key="2">
    <source>
        <dbReference type="ARBA" id="ARBA00022741"/>
    </source>
</evidence>
<dbReference type="GO" id="GO:0004674">
    <property type="term" value="F:protein serine/threonine kinase activity"/>
    <property type="evidence" value="ECO:0007669"/>
    <property type="project" value="TreeGrafter"/>
</dbReference>
<feature type="non-terminal residue" evidence="6">
    <location>
        <position position="1"/>
    </location>
</feature>
<dbReference type="InterPro" id="IPR051681">
    <property type="entry name" value="Ser/Thr_Kinases-Pseudokinases"/>
</dbReference>
<evidence type="ECO:0000256" key="1">
    <source>
        <dbReference type="ARBA" id="ARBA00022679"/>
    </source>
</evidence>
<dbReference type="AlphaFoldDB" id="A0A397S7W0"/>
<dbReference type="Pfam" id="PF07714">
    <property type="entry name" value="PK_Tyr_Ser-Thr"/>
    <property type="match status" value="1"/>
</dbReference>
<dbReference type="PANTHER" id="PTHR44329:SF288">
    <property type="entry name" value="MITOGEN-ACTIVATED PROTEIN KINASE KINASE KINASE 20"/>
    <property type="match status" value="1"/>
</dbReference>
<protein>
    <submittedName>
        <fullName evidence="6">Kinase-like domain-containing protein</fullName>
    </submittedName>
</protein>
<dbReference type="Proteomes" id="UP000265703">
    <property type="component" value="Unassembled WGS sequence"/>
</dbReference>
<dbReference type="InterPro" id="IPR000719">
    <property type="entry name" value="Prot_kinase_dom"/>
</dbReference>
<feature type="non-terminal residue" evidence="6">
    <location>
        <position position="393"/>
    </location>
</feature>
<evidence type="ECO:0000256" key="3">
    <source>
        <dbReference type="ARBA" id="ARBA00022777"/>
    </source>
</evidence>
<dbReference type="OrthoDB" id="4062651at2759"/>
<organism evidence="6 7">
    <name type="scientific">Glomus cerebriforme</name>
    <dbReference type="NCBI Taxonomy" id="658196"/>
    <lineage>
        <taxon>Eukaryota</taxon>
        <taxon>Fungi</taxon>
        <taxon>Fungi incertae sedis</taxon>
        <taxon>Mucoromycota</taxon>
        <taxon>Glomeromycotina</taxon>
        <taxon>Glomeromycetes</taxon>
        <taxon>Glomerales</taxon>
        <taxon>Glomeraceae</taxon>
        <taxon>Glomus</taxon>
    </lineage>
</organism>
<keyword evidence="3 6" id="KW-0418">Kinase</keyword>
<evidence type="ECO:0000313" key="6">
    <source>
        <dbReference type="EMBL" id="RIA80097.1"/>
    </source>
</evidence>
<comment type="caution">
    <text evidence="6">The sequence shown here is derived from an EMBL/GenBank/DDBJ whole genome shotgun (WGS) entry which is preliminary data.</text>
</comment>
<keyword evidence="4" id="KW-0067">ATP-binding</keyword>
<evidence type="ECO:0000259" key="5">
    <source>
        <dbReference type="PROSITE" id="PS50011"/>
    </source>
</evidence>
<keyword evidence="1" id="KW-0808">Transferase</keyword>
<evidence type="ECO:0000256" key="4">
    <source>
        <dbReference type="ARBA" id="ARBA00022840"/>
    </source>
</evidence>
<keyword evidence="2" id="KW-0547">Nucleotide-binding</keyword>
<feature type="domain" description="Protein kinase" evidence="5">
    <location>
        <begin position="87"/>
        <end position="335"/>
    </location>
</feature>
<keyword evidence="7" id="KW-1185">Reference proteome</keyword>
<sequence>YNIHDNLEKRHEFRIQTIDDDDSLNDDEKLEAIRILNKRNDYDKIISEKNLSNWKSGNNDIDNLIQKCQSETIGPNKVIEWIPYENLANIEYLTKGGISEIYSADWIDGHYNEWDSKEQKLKRNGNEKVIVKRLENVKNANRDWFEEAKSHLTISNKWADLRNYLQKYHNQLIWKKIVKIVVDIIDTLLRIHNEKAIHRDLHSGNILYLQDYDCWYISDFGFCGPADKPLGSIYGNLPYIAPEVMNGKEYTFASDIYSIGMLMWEISSGQPPFSNYENDYDLVFKIINGMRPKVVKGTPLEYKNLMVQCWNADPLKRPDINTLYDIIIKLNKSILNESNDNKKSKDVQYLTVPSTLQPGLKTSLKTNNDVTSRVFTSKVYQFENLPEPKDVEE</sequence>
<evidence type="ECO:0000313" key="7">
    <source>
        <dbReference type="Proteomes" id="UP000265703"/>
    </source>
</evidence>
<proteinExistence type="predicted"/>
<dbReference type="Gene3D" id="1.10.510.10">
    <property type="entry name" value="Transferase(Phosphotransferase) domain 1"/>
    <property type="match status" value="1"/>
</dbReference>
<reference evidence="6 7" key="1">
    <citation type="submission" date="2018-06" db="EMBL/GenBank/DDBJ databases">
        <title>Comparative genomics reveals the genomic features of Rhizophagus irregularis, R. cerebriforme, R. diaphanum and Gigaspora rosea, and their symbiotic lifestyle signature.</title>
        <authorList>
            <person name="Morin E."/>
            <person name="San Clemente H."/>
            <person name="Chen E.C.H."/>
            <person name="De La Providencia I."/>
            <person name="Hainaut M."/>
            <person name="Kuo A."/>
            <person name="Kohler A."/>
            <person name="Murat C."/>
            <person name="Tang N."/>
            <person name="Roy S."/>
            <person name="Loubradou J."/>
            <person name="Henrissat B."/>
            <person name="Grigoriev I.V."/>
            <person name="Corradi N."/>
            <person name="Roux C."/>
            <person name="Martin F.M."/>
        </authorList>
    </citation>
    <scope>NUCLEOTIDE SEQUENCE [LARGE SCALE GENOMIC DNA]</scope>
    <source>
        <strain evidence="6 7">DAOM 227022</strain>
    </source>
</reference>
<accession>A0A397S7W0</accession>
<dbReference type="SUPFAM" id="SSF56112">
    <property type="entry name" value="Protein kinase-like (PK-like)"/>
    <property type="match status" value="1"/>
</dbReference>
<gene>
    <name evidence="6" type="ORF">C1645_839305</name>
</gene>
<dbReference type="PROSITE" id="PS50011">
    <property type="entry name" value="PROTEIN_KINASE_DOM"/>
    <property type="match status" value="1"/>
</dbReference>
<dbReference type="InterPro" id="IPR001245">
    <property type="entry name" value="Ser-Thr/Tyr_kinase_cat_dom"/>
</dbReference>
<dbReference type="GO" id="GO:0005524">
    <property type="term" value="F:ATP binding"/>
    <property type="evidence" value="ECO:0007669"/>
    <property type="project" value="UniProtKB-KW"/>
</dbReference>